<dbReference type="AlphaFoldDB" id="A0A369BT28"/>
<dbReference type="EMBL" id="QPJW01000001">
    <property type="protein sequence ID" value="RCX23838.1"/>
    <property type="molecule type" value="Genomic_DNA"/>
</dbReference>
<evidence type="ECO:0000313" key="4">
    <source>
        <dbReference type="Proteomes" id="UP000253090"/>
    </source>
</evidence>
<feature type="domain" description="PepSY" evidence="2">
    <location>
        <begin position="58"/>
        <end position="114"/>
    </location>
</feature>
<keyword evidence="1" id="KW-0732">Signal</keyword>
<name>A0A369BT28_9BACL</name>
<dbReference type="Pfam" id="PF03413">
    <property type="entry name" value="PepSY"/>
    <property type="match status" value="2"/>
</dbReference>
<protein>
    <submittedName>
        <fullName evidence="3">Putative membrane protein YkoI</fullName>
    </submittedName>
</protein>
<comment type="caution">
    <text evidence="3">The sequence shown here is derived from an EMBL/GenBank/DDBJ whole genome shotgun (WGS) entry which is preliminary data.</text>
</comment>
<dbReference type="RefSeq" id="WP_181873039.1">
    <property type="nucleotide sequence ID" value="NZ_QPJW01000001.1"/>
</dbReference>
<sequence>MRKRNLWVGAASIMLLIGATTVAASGNVTGESTGAIQNGTGSAASSKTAVQPAGKSYITIEQAKAAALKTEAGRVKDVELERKAGKVYYEVEIDQTNGDVDVLVDAVTGEILGVKDKEKDDDDDDFFKESNTTVPDKVKITSDQASAIAVKQVTGGKVVKVELDYDDGRYKYEVELKTAQGEADVEIDATTGKVYSVDQDFDDRD</sequence>
<accession>A0A369BT28</accession>
<evidence type="ECO:0000256" key="1">
    <source>
        <dbReference type="SAM" id="SignalP"/>
    </source>
</evidence>
<organism evidence="3 4">
    <name type="scientific">Fontibacillus phaseoli</name>
    <dbReference type="NCBI Taxonomy" id="1416533"/>
    <lineage>
        <taxon>Bacteria</taxon>
        <taxon>Bacillati</taxon>
        <taxon>Bacillota</taxon>
        <taxon>Bacilli</taxon>
        <taxon>Bacillales</taxon>
        <taxon>Paenibacillaceae</taxon>
        <taxon>Fontibacillus</taxon>
    </lineage>
</organism>
<evidence type="ECO:0000259" key="2">
    <source>
        <dbReference type="Pfam" id="PF03413"/>
    </source>
</evidence>
<feature type="domain" description="PepSY" evidence="2">
    <location>
        <begin position="139"/>
        <end position="194"/>
    </location>
</feature>
<reference evidence="3 4" key="1">
    <citation type="submission" date="2018-07" db="EMBL/GenBank/DDBJ databases">
        <title>Genomic Encyclopedia of Type Strains, Phase III (KMG-III): the genomes of soil and plant-associated and newly described type strains.</title>
        <authorList>
            <person name="Whitman W."/>
        </authorList>
    </citation>
    <scope>NUCLEOTIDE SEQUENCE [LARGE SCALE GENOMIC DNA]</scope>
    <source>
        <strain evidence="3 4">CECT 8333</strain>
    </source>
</reference>
<evidence type="ECO:0000313" key="3">
    <source>
        <dbReference type="EMBL" id="RCX23838.1"/>
    </source>
</evidence>
<dbReference type="Proteomes" id="UP000253090">
    <property type="component" value="Unassembled WGS sequence"/>
</dbReference>
<feature type="signal peptide" evidence="1">
    <location>
        <begin position="1"/>
        <end position="24"/>
    </location>
</feature>
<dbReference type="InterPro" id="IPR025711">
    <property type="entry name" value="PepSY"/>
</dbReference>
<proteinExistence type="predicted"/>
<keyword evidence="4" id="KW-1185">Reference proteome</keyword>
<gene>
    <name evidence="3" type="ORF">DFP94_1011442</name>
</gene>
<feature type="chain" id="PRO_5016786956" evidence="1">
    <location>
        <begin position="25"/>
        <end position="205"/>
    </location>
</feature>
<dbReference type="Gene3D" id="3.10.450.40">
    <property type="match status" value="2"/>
</dbReference>